<feature type="region of interest" description="Disordered" evidence="9">
    <location>
        <begin position="446"/>
        <end position="585"/>
    </location>
</feature>
<sequence length="585" mass="67540">MACSFEASELQVLRSKLSEREEALQKAAQYGLQLLDDKLNLQNKLEELRGEMANAVEALEQDKYSLQREVELKTRMLASVQCEFDEVKKQQRRLLEQQEAQLERSHAHELSDYKNKLERMKVERDEAQLVEKQLRHKLEVQAEALSSKTEELRAMTERAHETMSSEIMELHLQRMDMESTMADMRHEMQEAQYREQQLKLANTNQQRQLERLTEEKEERQKEAVSCYNALEKARDTNHELQIQLDQLLQKEQDPNSRGNSLFAEVEDKRAEMERQLIGMRVQYQSLQQQHAFSKQHMHRMKVQIAALMQLQGSGADSEQVERMQSLLSQKNVEIESLMTKVRQLESDQCMSTVNALCPAGDTHDQTYYTDLLQMKLSNAVKGSEQLKKELSLHMMKSFSESQRVVEMERKLFAIQQALKQSQGDSIKLQVKVEELRLKYEPNEVDKGRVQKRRREKLPVDLRAEGPEPSQEAPPAKEPELGSSPETDPSDPHCPQEKPVVAPLQPANAPFSNPTQPRESKCVRISDEPPVTIPKPPRSPSEDSSETEAMQGDDENRRGERKERSKCATPIHVSSRNTMENECAQQ</sequence>
<feature type="coiled-coil region" evidence="8">
    <location>
        <begin position="181"/>
        <end position="289"/>
    </location>
</feature>
<keyword evidence="7 8" id="KW-0137">Centromere</keyword>
<proteinExistence type="inferred from homology"/>
<feature type="compositionally biased region" description="Basic and acidic residues" evidence="9">
    <location>
        <begin position="553"/>
        <end position="565"/>
    </location>
</feature>
<accession>A0ABD1ISP2</accession>
<dbReference type="HAMAP" id="MF_03041">
    <property type="entry name" value="SPDLY"/>
    <property type="match status" value="1"/>
</dbReference>
<dbReference type="AlphaFoldDB" id="A0ABD1ISP2"/>
<evidence type="ECO:0000256" key="4">
    <source>
        <dbReference type="ARBA" id="ARBA00022838"/>
    </source>
</evidence>
<keyword evidence="1 8" id="KW-0158">Chromosome</keyword>
<evidence type="ECO:0000256" key="8">
    <source>
        <dbReference type="HAMAP-Rule" id="MF_03041"/>
    </source>
</evidence>
<comment type="similarity">
    <text evidence="8">Belongs to the Spindly family.</text>
</comment>
<dbReference type="GO" id="GO:0043515">
    <property type="term" value="F:kinetochore binding"/>
    <property type="evidence" value="ECO:0007669"/>
    <property type="project" value="UniProtKB-UniRule"/>
</dbReference>
<evidence type="ECO:0000256" key="6">
    <source>
        <dbReference type="ARBA" id="ARBA00023306"/>
    </source>
</evidence>
<evidence type="ECO:0000256" key="1">
    <source>
        <dbReference type="ARBA" id="ARBA00022454"/>
    </source>
</evidence>
<organism evidence="10 11">
    <name type="scientific">Coilia grayii</name>
    <name type="common">Gray's grenadier anchovy</name>
    <dbReference type="NCBI Taxonomy" id="363190"/>
    <lineage>
        <taxon>Eukaryota</taxon>
        <taxon>Metazoa</taxon>
        <taxon>Chordata</taxon>
        <taxon>Craniata</taxon>
        <taxon>Vertebrata</taxon>
        <taxon>Euteleostomi</taxon>
        <taxon>Actinopterygii</taxon>
        <taxon>Neopterygii</taxon>
        <taxon>Teleostei</taxon>
        <taxon>Clupei</taxon>
        <taxon>Clupeiformes</taxon>
        <taxon>Clupeoidei</taxon>
        <taxon>Engraulidae</taxon>
        <taxon>Coilinae</taxon>
        <taxon>Coilia</taxon>
    </lineage>
</organism>
<protein>
    <recommendedName>
        <fullName evidence="8">Protein Spindly</fullName>
    </recommendedName>
    <alternativeName>
        <fullName evidence="8">Coiled-coil domain-containing protein 99</fullName>
    </alternativeName>
    <alternativeName>
        <fullName evidence="8">Spindle apparatus coiled-coil domain-containing protein 1</fullName>
    </alternativeName>
</protein>
<evidence type="ECO:0000256" key="2">
    <source>
        <dbReference type="ARBA" id="ARBA00022618"/>
    </source>
</evidence>
<dbReference type="InterPro" id="IPR051149">
    <property type="entry name" value="Spindly/BICDR_Dynein_Adapter"/>
</dbReference>
<keyword evidence="11" id="KW-1185">Reference proteome</keyword>
<feature type="compositionally biased region" description="Basic and acidic residues" evidence="9">
    <location>
        <begin position="456"/>
        <end position="465"/>
    </location>
</feature>
<evidence type="ECO:0000256" key="3">
    <source>
        <dbReference type="ARBA" id="ARBA00022776"/>
    </source>
</evidence>
<evidence type="ECO:0000313" key="11">
    <source>
        <dbReference type="Proteomes" id="UP001591681"/>
    </source>
</evidence>
<dbReference type="PANTHER" id="PTHR32123">
    <property type="entry name" value="BICD FAMILY-LIKE CARGO ADAPTER"/>
    <property type="match status" value="1"/>
</dbReference>
<comment type="subcellular location">
    <subcellularLocation>
        <location evidence="8">Chromosome</location>
        <location evidence="8">Centromere</location>
        <location evidence="8">Kinetochore</location>
    </subcellularLocation>
</comment>
<dbReference type="EMBL" id="JBHFQA010000024">
    <property type="protein sequence ID" value="KAL2077832.1"/>
    <property type="molecule type" value="Genomic_DNA"/>
</dbReference>
<dbReference type="GO" id="GO:0000940">
    <property type="term" value="C:outer kinetochore"/>
    <property type="evidence" value="ECO:0007669"/>
    <property type="project" value="UniProtKB-UniRule"/>
</dbReference>
<keyword evidence="6 8" id="KW-0131">Cell cycle</keyword>
<feature type="compositionally biased region" description="Polar residues" evidence="9">
    <location>
        <begin position="571"/>
        <end position="585"/>
    </location>
</feature>
<keyword evidence="4 8" id="KW-0995">Kinetochore</keyword>
<dbReference type="Proteomes" id="UP001591681">
    <property type="component" value="Unassembled WGS sequence"/>
</dbReference>
<dbReference type="GO" id="GO:0034501">
    <property type="term" value="P:protein localization to kinetochore"/>
    <property type="evidence" value="ECO:0007669"/>
    <property type="project" value="UniProtKB-UniRule"/>
</dbReference>
<gene>
    <name evidence="8" type="primary">SPDL1</name>
    <name evidence="8" type="synonym">CCDC99</name>
    <name evidence="10" type="ORF">ACEWY4_027336</name>
</gene>
<feature type="compositionally biased region" description="Basic and acidic residues" evidence="9">
    <location>
        <begin position="517"/>
        <end position="526"/>
    </location>
</feature>
<name>A0ABD1ISP2_9TELE</name>
<evidence type="ECO:0000256" key="7">
    <source>
        <dbReference type="ARBA" id="ARBA00023328"/>
    </source>
</evidence>
<keyword evidence="2 8" id="KW-0132">Cell division</keyword>
<keyword evidence="5 8" id="KW-0175">Coiled coil</keyword>
<feature type="coiled-coil region" evidence="8">
    <location>
        <begin position="38"/>
        <end position="155"/>
    </location>
</feature>
<evidence type="ECO:0000256" key="5">
    <source>
        <dbReference type="ARBA" id="ARBA00023054"/>
    </source>
</evidence>
<dbReference type="PANTHER" id="PTHR32123:SF9">
    <property type="entry name" value="PROTEIN SPINDLY"/>
    <property type="match status" value="1"/>
</dbReference>
<dbReference type="GO" id="GO:0051301">
    <property type="term" value="P:cell division"/>
    <property type="evidence" value="ECO:0007669"/>
    <property type="project" value="UniProtKB-KW"/>
</dbReference>
<dbReference type="InterPro" id="IPR028593">
    <property type="entry name" value="SPDLY_chordates"/>
</dbReference>
<evidence type="ECO:0000313" key="10">
    <source>
        <dbReference type="EMBL" id="KAL2077832.1"/>
    </source>
</evidence>
<evidence type="ECO:0000256" key="9">
    <source>
        <dbReference type="SAM" id="MobiDB-lite"/>
    </source>
</evidence>
<comment type="function">
    <text evidence="8">Required for the localization of dynein and dynactin to the mitotic kintochore. Dynein is believed to control the initial lateral interaction between the kinetochore and spindle microtubules and to facilitate the subsequent formation of end-on kinetochore-microtubule attachments mediated by the NDC80 complex.</text>
</comment>
<keyword evidence="3 8" id="KW-0498">Mitosis</keyword>
<reference evidence="10 11" key="1">
    <citation type="submission" date="2024-09" db="EMBL/GenBank/DDBJ databases">
        <title>A chromosome-level genome assembly of Gray's grenadier anchovy, Coilia grayii.</title>
        <authorList>
            <person name="Fu Z."/>
        </authorList>
    </citation>
    <scope>NUCLEOTIDE SEQUENCE [LARGE SCALE GENOMIC DNA]</scope>
    <source>
        <strain evidence="10">G4</strain>
        <tissue evidence="10">Muscle</tissue>
    </source>
</reference>
<comment type="caution">
    <text evidence="10">The sequence shown here is derived from an EMBL/GenBank/DDBJ whole genome shotgun (WGS) entry which is preliminary data.</text>
</comment>